<dbReference type="Proteomes" id="UP000183413">
    <property type="component" value="Unassembled WGS sequence"/>
</dbReference>
<protein>
    <submittedName>
        <fullName evidence="3">Uncharacterized protein</fullName>
    </submittedName>
</protein>
<feature type="region of interest" description="Disordered" evidence="1">
    <location>
        <begin position="47"/>
        <end position="72"/>
    </location>
</feature>
<dbReference type="RefSeq" id="WP_075020392.1">
    <property type="nucleotide sequence ID" value="NZ_FOVH01000002.1"/>
</dbReference>
<reference evidence="3 4" key="1">
    <citation type="submission" date="2016-10" db="EMBL/GenBank/DDBJ databases">
        <authorList>
            <person name="de Groot N.N."/>
        </authorList>
    </citation>
    <scope>NUCLEOTIDE SEQUENCE [LARGE SCALE GENOMIC DNA]</scope>
    <source>
        <strain evidence="3 4">DSM 43067</strain>
    </source>
</reference>
<gene>
    <name evidence="3" type="ORF">SAMN04489713_102467</name>
</gene>
<accession>A0A1I5A636</accession>
<feature type="chain" id="PRO_5039464379" evidence="2">
    <location>
        <begin position="25"/>
        <end position="72"/>
    </location>
</feature>
<feature type="signal peptide" evidence="2">
    <location>
        <begin position="1"/>
        <end position="24"/>
    </location>
</feature>
<dbReference type="EMBL" id="FOVH01000002">
    <property type="protein sequence ID" value="SFN57800.1"/>
    <property type="molecule type" value="Genomic_DNA"/>
</dbReference>
<keyword evidence="4" id="KW-1185">Reference proteome</keyword>
<dbReference type="STRING" id="1993.SAMN04489713_102467"/>
<name>A0A1I5A636_9ACTN</name>
<keyword evidence="2" id="KW-0732">Signal</keyword>
<dbReference type="AlphaFoldDB" id="A0A1I5A636"/>
<evidence type="ECO:0000313" key="3">
    <source>
        <dbReference type="EMBL" id="SFN57800.1"/>
    </source>
</evidence>
<evidence type="ECO:0000256" key="1">
    <source>
        <dbReference type="SAM" id="MobiDB-lite"/>
    </source>
</evidence>
<dbReference type="InParanoid" id="A0A1I5A636"/>
<evidence type="ECO:0000256" key="2">
    <source>
        <dbReference type="SAM" id="SignalP"/>
    </source>
</evidence>
<organism evidence="3 4">
    <name type="scientific">Actinomadura madurae</name>
    <dbReference type="NCBI Taxonomy" id="1993"/>
    <lineage>
        <taxon>Bacteria</taxon>
        <taxon>Bacillati</taxon>
        <taxon>Actinomycetota</taxon>
        <taxon>Actinomycetes</taxon>
        <taxon>Streptosporangiales</taxon>
        <taxon>Thermomonosporaceae</taxon>
        <taxon>Actinomadura</taxon>
    </lineage>
</organism>
<sequence>MALRRRTKLLIMAVGLAGAGTVAAGGAAMADPGPEPVRTQFQIVEHQAHGTAGAPGTDCPDKTARSAAEGTR</sequence>
<proteinExistence type="predicted"/>
<evidence type="ECO:0000313" key="4">
    <source>
        <dbReference type="Proteomes" id="UP000183413"/>
    </source>
</evidence>